<sequence length="319" mass="35064">MQELDALKQRIVEALPGLDCVIGWEPGPSPLTAAPLFMRTPADVDRLVWGPFNAPNTAVYLPAFKGRKVGVVVKGCDSRSVVELIQEKLVRREELVVFAMPCRGVADASKVAGRVGDLGQVSAAARDGATLQVTTPEGMAAMPWDEACADKCLNCQYPNALVSDHFLGDPLAPAQGRDAAADEMGRFEAMAPAERMAWWAQAMDRCIRCYACRNACPMCVCRDHCIAQTRDPHWVSQEDGVREKLMFQAIHALHLAGRCTECGECQRACPVDIPILALRRKLNRVVKDVFDYQAGVDPQAVPPLFTFQVEEAKINERGW</sequence>
<protein>
    <recommendedName>
        <fullName evidence="4">4Fe-4S ferredoxin-type domain-containing protein</fullName>
    </recommendedName>
</protein>
<gene>
    <name evidence="5" type="ORF">NNJEOMEG_00019</name>
</gene>
<keyword evidence="2" id="KW-0408">Iron</keyword>
<proteinExistence type="predicted"/>
<dbReference type="InterPro" id="IPR017900">
    <property type="entry name" value="4Fe4S_Fe_S_CS"/>
</dbReference>
<evidence type="ECO:0000256" key="2">
    <source>
        <dbReference type="ARBA" id="ARBA00023004"/>
    </source>
</evidence>
<keyword evidence="1" id="KW-0479">Metal-binding</keyword>
<dbReference type="PROSITE" id="PS00198">
    <property type="entry name" value="4FE4S_FER_1"/>
    <property type="match status" value="1"/>
</dbReference>
<comment type="caution">
    <text evidence="5">The sequence shown here is derived from an EMBL/GenBank/DDBJ whole genome shotgun (WGS) entry which is preliminary data.</text>
</comment>
<keyword evidence="3" id="KW-0411">Iron-sulfur</keyword>
<name>A0A6V8LPF5_9BACT</name>
<dbReference type="RefSeq" id="WP_173080114.1">
    <property type="nucleotide sequence ID" value="NZ_BLTE01000001.1"/>
</dbReference>
<dbReference type="InterPro" id="IPR017896">
    <property type="entry name" value="4Fe4S_Fe-S-bd"/>
</dbReference>
<reference evidence="5 6" key="1">
    <citation type="submission" date="2020-04" db="EMBL/GenBank/DDBJ databases">
        <authorList>
            <consortium name="Desulfovibrio sp. FSS-1 genome sequencing consortium"/>
            <person name="Shimoshige H."/>
            <person name="Kobayashi H."/>
            <person name="Maekawa T."/>
        </authorList>
    </citation>
    <scope>NUCLEOTIDE SEQUENCE [LARGE SCALE GENOMIC DNA]</scope>
    <source>
        <strain evidence="5 6">SIID29052-01</strain>
    </source>
</reference>
<organism evidence="5 6">
    <name type="scientific">Fundidesulfovibrio magnetotacticus</name>
    <dbReference type="NCBI Taxonomy" id="2730080"/>
    <lineage>
        <taxon>Bacteria</taxon>
        <taxon>Pseudomonadati</taxon>
        <taxon>Thermodesulfobacteriota</taxon>
        <taxon>Desulfovibrionia</taxon>
        <taxon>Desulfovibrionales</taxon>
        <taxon>Desulfovibrionaceae</taxon>
        <taxon>Fundidesulfovibrio</taxon>
    </lineage>
</organism>
<dbReference type="EMBL" id="BLTE01000001">
    <property type="protein sequence ID" value="GFK92198.1"/>
    <property type="molecule type" value="Genomic_DNA"/>
</dbReference>
<evidence type="ECO:0000313" key="6">
    <source>
        <dbReference type="Proteomes" id="UP000494245"/>
    </source>
</evidence>
<dbReference type="SUPFAM" id="SSF46548">
    <property type="entry name" value="alpha-helical ferredoxin"/>
    <property type="match status" value="1"/>
</dbReference>
<reference evidence="5 6" key="2">
    <citation type="submission" date="2020-05" db="EMBL/GenBank/DDBJ databases">
        <title>Draft genome sequence of Desulfovibrio sp. strainFSS-1.</title>
        <authorList>
            <person name="Shimoshige H."/>
            <person name="Kobayashi H."/>
            <person name="Maekawa T."/>
        </authorList>
    </citation>
    <scope>NUCLEOTIDE SEQUENCE [LARGE SCALE GENOMIC DNA]</scope>
    <source>
        <strain evidence="5 6">SIID29052-01</strain>
    </source>
</reference>
<dbReference type="Gene3D" id="1.10.1060.10">
    <property type="entry name" value="Alpha-helical ferredoxin"/>
    <property type="match status" value="1"/>
</dbReference>
<dbReference type="Pfam" id="PF13183">
    <property type="entry name" value="Fer4_8"/>
    <property type="match status" value="1"/>
</dbReference>
<keyword evidence="6" id="KW-1185">Reference proteome</keyword>
<dbReference type="AlphaFoldDB" id="A0A6V8LPF5"/>
<dbReference type="GO" id="GO:0051536">
    <property type="term" value="F:iron-sulfur cluster binding"/>
    <property type="evidence" value="ECO:0007669"/>
    <property type="project" value="UniProtKB-KW"/>
</dbReference>
<evidence type="ECO:0000313" key="5">
    <source>
        <dbReference type="EMBL" id="GFK92198.1"/>
    </source>
</evidence>
<evidence type="ECO:0000259" key="4">
    <source>
        <dbReference type="PROSITE" id="PS51379"/>
    </source>
</evidence>
<dbReference type="Proteomes" id="UP000494245">
    <property type="component" value="Unassembled WGS sequence"/>
</dbReference>
<dbReference type="InterPro" id="IPR009051">
    <property type="entry name" value="Helical_ferredxn"/>
</dbReference>
<evidence type="ECO:0000256" key="1">
    <source>
        <dbReference type="ARBA" id="ARBA00022723"/>
    </source>
</evidence>
<accession>A0A6V8LPF5</accession>
<evidence type="ECO:0000256" key="3">
    <source>
        <dbReference type="ARBA" id="ARBA00023014"/>
    </source>
</evidence>
<dbReference type="GO" id="GO:0046872">
    <property type="term" value="F:metal ion binding"/>
    <property type="evidence" value="ECO:0007669"/>
    <property type="project" value="UniProtKB-KW"/>
</dbReference>
<dbReference type="PROSITE" id="PS51379">
    <property type="entry name" value="4FE4S_FER_2"/>
    <property type="match status" value="1"/>
</dbReference>
<feature type="domain" description="4Fe-4S ferredoxin-type" evidence="4">
    <location>
        <begin position="250"/>
        <end position="279"/>
    </location>
</feature>